<evidence type="ECO:0000313" key="2">
    <source>
        <dbReference type="EMBL" id="HBU51461.1"/>
    </source>
</evidence>
<accession>A0A358DYV8</accession>
<dbReference type="AlphaFoldDB" id="A0A358DYV8"/>
<sequence>MSVFERKIKRNWSVKVQSTDEHRERYERVQQGLKDLDPDLSFSLESGLEEQVEVLLKKAEKELLQLQKAAKKDKEAPSVQPHKTETLDSERVSVGTQQAVTA</sequence>
<proteinExistence type="predicted"/>
<evidence type="ECO:0000256" key="1">
    <source>
        <dbReference type="SAM" id="MobiDB-lite"/>
    </source>
</evidence>
<gene>
    <name evidence="2" type="ORF">DEB45_09380</name>
</gene>
<protein>
    <submittedName>
        <fullName evidence="2">Uncharacterized protein</fullName>
    </submittedName>
</protein>
<reference evidence="2 3" key="1">
    <citation type="journal article" date="2018" name="Nat. Biotechnol.">
        <title>A standardized bacterial taxonomy based on genome phylogeny substantially revises the tree of life.</title>
        <authorList>
            <person name="Parks D.H."/>
            <person name="Chuvochina M."/>
            <person name="Waite D.W."/>
            <person name="Rinke C."/>
            <person name="Skarshewski A."/>
            <person name="Chaumeil P.A."/>
            <person name="Hugenholtz P."/>
        </authorList>
    </citation>
    <scope>NUCLEOTIDE SEQUENCE [LARGE SCALE GENOMIC DNA]</scope>
    <source>
        <strain evidence="2">UBA11621</strain>
    </source>
</reference>
<feature type="region of interest" description="Disordered" evidence="1">
    <location>
        <begin position="69"/>
        <end position="102"/>
    </location>
</feature>
<dbReference type="RefSeq" id="WP_273016167.1">
    <property type="nucleotide sequence ID" value="NZ_CALBIY010000041.1"/>
</dbReference>
<comment type="caution">
    <text evidence="2">The sequence shown here is derived from an EMBL/GenBank/DDBJ whole genome shotgun (WGS) entry which is preliminary data.</text>
</comment>
<dbReference type="EMBL" id="DONK01000137">
    <property type="protein sequence ID" value="HBU51461.1"/>
    <property type="molecule type" value="Genomic_DNA"/>
</dbReference>
<evidence type="ECO:0000313" key="3">
    <source>
        <dbReference type="Proteomes" id="UP000264779"/>
    </source>
</evidence>
<feature type="compositionally biased region" description="Basic and acidic residues" evidence="1">
    <location>
        <begin position="70"/>
        <end position="91"/>
    </location>
</feature>
<name>A0A358DYV8_9ALTE</name>
<organism evidence="2 3">
    <name type="scientific">Alteromonas australica</name>
    <dbReference type="NCBI Taxonomy" id="589873"/>
    <lineage>
        <taxon>Bacteria</taxon>
        <taxon>Pseudomonadati</taxon>
        <taxon>Pseudomonadota</taxon>
        <taxon>Gammaproteobacteria</taxon>
        <taxon>Alteromonadales</taxon>
        <taxon>Alteromonadaceae</taxon>
        <taxon>Alteromonas/Salinimonas group</taxon>
        <taxon>Alteromonas</taxon>
    </lineage>
</organism>
<dbReference type="Proteomes" id="UP000264779">
    <property type="component" value="Unassembled WGS sequence"/>
</dbReference>